<dbReference type="AlphaFoldDB" id="A0A6A6ET39"/>
<dbReference type="EMBL" id="ML994610">
    <property type="protein sequence ID" value="KAF2195317.1"/>
    <property type="molecule type" value="Genomic_DNA"/>
</dbReference>
<feature type="region of interest" description="Disordered" evidence="1">
    <location>
        <begin position="263"/>
        <end position="470"/>
    </location>
</feature>
<feature type="compositionally biased region" description="Polar residues" evidence="1">
    <location>
        <begin position="345"/>
        <end position="379"/>
    </location>
</feature>
<evidence type="ECO:0000256" key="1">
    <source>
        <dbReference type="SAM" id="MobiDB-lite"/>
    </source>
</evidence>
<evidence type="ECO:0000313" key="3">
    <source>
        <dbReference type="Proteomes" id="UP000800200"/>
    </source>
</evidence>
<dbReference type="OrthoDB" id="10687294at2759"/>
<proteinExistence type="predicted"/>
<feature type="compositionally biased region" description="Low complexity" evidence="1">
    <location>
        <begin position="488"/>
        <end position="497"/>
    </location>
</feature>
<name>A0A6A6ET39_9PEZI</name>
<reference evidence="2" key="1">
    <citation type="journal article" date="2020" name="Stud. Mycol.">
        <title>101 Dothideomycetes genomes: a test case for predicting lifestyles and emergence of pathogens.</title>
        <authorList>
            <person name="Haridas S."/>
            <person name="Albert R."/>
            <person name="Binder M."/>
            <person name="Bloem J."/>
            <person name="Labutti K."/>
            <person name="Salamov A."/>
            <person name="Andreopoulos B."/>
            <person name="Baker S."/>
            <person name="Barry K."/>
            <person name="Bills G."/>
            <person name="Bluhm B."/>
            <person name="Cannon C."/>
            <person name="Castanera R."/>
            <person name="Culley D."/>
            <person name="Daum C."/>
            <person name="Ezra D."/>
            <person name="Gonzalez J."/>
            <person name="Henrissat B."/>
            <person name="Kuo A."/>
            <person name="Liang C."/>
            <person name="Lipzen A."/>
            <person name="Lutzoni F."/>
            <person name="Magnuson J."/>
            <person name="Mondo S."/>
            <person name="Nolan M."/>
            <person name="Ohm R."/>
            <person name="Pangilinan J."/>
            <person name="Park H.-J."/>
            <person name="Ramirez L."/>
            <person name="Alfaro M."/>
            <person name="Sun H."/>
            <person name="Tritt A."/>
            <person name="Yoshinaga Y."/>
            <person name="Zwiers L.-H."/>
            <person name="Turgeon B."/>
            <person name="Goodwin S."/>
            <person name="Spatafora J."/>
            <person name="Crous P."/>
            <person name="Grigoriev I."/>
        </authorList>
    </citation>
    <scope>NUCLEOTIDE SEQUENCE</scope>
    <source>
        <strain evidence="2">CBS 207.26</strain>
    </source>
</reference>
<feature type="compositionally biased region" description="Low complexity" evidence="1">
    <location>
        <begin position="565"/>
        <end position="577"/>
    </location>
</feature>
<gene>
    <name evidence="2" type="ORF">K469DRAFT_698893</name>
</gene>
<keyword evidence="3" id="KW-1185">Reference proteome</keyword>
<feature type="region of interest" description="Disordered" evidence="1">
    <location>
        <begin position="482"/>
        <end position="612"/>
    </location>
</feature>
<feature type="compositionally biased region" description="Basic and acidic residues" evidence="1">
    <location>
        <begin position="272"/>
        <end position="285"/>
    </location>
</feature>
<protein>
    <submittedName>
        <fullName evidence="2">Uncharacterized protein</fullName>
    </submittedName>
</protein>
<evidence type="ECO:0000313" key="2">
    <source>
        <dbReference type="EMBL" id="KAF2195317.1"/>
    </source>
</evidence>
<feature type="compositionally biased region" description="Basic and acidic residues" evidence="1">
    <location>
        <begin position="502"/>
        <end position="511"/>
    </location>
</feature>
<dbReference type="Proteomes" id="UP000800200">
    <property type="component" value="Unassembled WGS sequence"/>
</dbReference>
<feature type="compositionally biased region" description="Basic and acidic residues" evidence="1">
    <location>
        <begin position="431"/>
        <end position="445"/>
    </location>
</feature>
<accession>A0A6A6ET39</accession>
<feature type="compositionally biased region" description="Low complexity" evidence="1">
    <location>
        <begin position="306"/>
        <end position="326"/>
    </location>
</feature>
<sequence>MDAKDILNVKLHHHIPLLWLGLRMVLYKLFRGALGILINFYQRYCLSTLTQAVICHDNVVEIPKGVMADGSPANLDSQSRDATVASDIFLPPTFSFCPSVRERLAQAARSNFVRRRISAHRKFMKLLDMKGSIPEEHNALKSSTPKEQRGWKLYSYNSSVARKSWLTEKEERYGKIMEPFCKIQKEERKGFSPNLSPIPVASRSPRYQKYCVANYKAQHKELEAEATKTLECEEIESEDASKELTVAKKGSVSASSTFPIDSRLIPVSTTEPTKESKDDKKEDTNIQKLLSLLKRTPPARKKSRIPVPVVNSTPPSSLDSSPSATSHKIQQHPSKPAKLDKGAPTTVTSSQRVLTAQHESFDPSINPQAQPRNSLYQFTSERDRSFPAPKGNSEAVAKPPAGPYSTTNIPISPIKGDNQTLRTYVPSKTDAAGRHSRQDSARDSGTKPIIHNPPRVFKPEPPSKWIKNEDIRKEVEAKLEKLSKEKATSTPSASSSSNIEDDIWREVEARLAKVSSEAAEEVKPYLLCNRNRALPSSGRKRNSEDDRSKRRSNATCRKETEGTRHSGSSGSTSSHSSPAKSKKFFDPGTSNSERKSSDRSPNNALPGHSEAR</sequence>
<organism evidence="2 3">
    <name type="scientific">Zopfia rhizophila CBS 207.26</name>
    <dbReference type="NCBI Taxonomy" id="1314779"/>
    <lineage>
        <taxon>Eukaryota</taxon>
        <taxon>Fungi</taxon>
        <taxon>Dikarya</taxon>
        <taxon>Ascomycota</taxon>
        <taxon>Pezizomycotina</taxon>
        <taxon>Dothideomycetes</taxon>
        <taxon>Dothideomycetes incertae sedis</taxon>
        <taxon>Zopfiaceae</taxon>
        <taxon>Zopfia</taxon>
    </lineage>
</organism>